<evidence type="ECO:0000313" key="3">
    <source>
        <dbReference type="Proteomes" id="UP001206925"/>
    </source>
</evidence>
<dbReference type="Proteomes" id="UP001206925">
    <property type="component" value="Unassembled WGS sequence"/>
</dbReference>
<sequence length="89" mass="10480">ILNKDSSQIVEPSHHSMNTLYRPQFDATSAHQERTDPDERNEYQIYSYALQDEDAFNELLADKQFSQNTIQHVPFHKPTEFVHAYKPTE</sequence>
<proteinExistence type="predicted"/>
<reference evidence="2" key="1">
    <citation type="submission" date="2022-06" db="EMBL/GenBank/DDBJ databases">
        <title>Uncovering the hologenomic basis of an extraordinary plant invasion.</title>
        <authorList>
            <person name="Bieker V.C."/>
            <person name="Martin M.D."/>
            <person name="Gilbert T."/>
            <person name="Hodgins K."/>
            <person name="Battlay P."/>
            <person name="Petersen B."/>
            <person name="Wilson J."/>
        </authorList>
    </citation>
    <scope>NUCLEOTIDE SEQUENCE</scope>
    <source>
        <strain evidence="2">AA19_3_7</strain>
        <tissue evidence="2">Leaf</tissue>
    </source>
</reference>
<gene>
    <name evidence="2" type="ORF">M8C21_001664</name>
</gene>
<feature type="non-terminal residue" evidence="2">
    <location>
        <position position="89"/>
    </location>
</feature>
<dbReference type="EMBL" id="JAMZMK010010202">
    <property type="protein sequence ID" value="KAI7732612.1"/>
    <property type="molecule type" value="Genomic_DNA"/>
</dbReference>
<organism evidence="2 3">
    <name type="scientific">Ambrosia artemisiifolia</name>
    <name type="common">Common ragweed</name>
    <dbReference type="NCBI Taxonomy" id="4212"/>
    <lineage>
        <taxon>Eukaryota</taxon>
        <taxon>Viridiplantae</taxon>
        <taxon>Streptophyta</taxon>
        <taxon>Embryophyta</taxon>
        <taxon>Tracheophyta</taxon>
        <taxon>Spermatophyta</taxon>
        <taxon>Magnoliopsida</taxon>
        <taxon>eudicotyledons</taxon>
        <taxon>Gunneridae</taxon>
        <taxon>Pentapetalae</taxon>
        <taxon>asterids</taxon>
        <taxon>campanulids</taxon>
        <taxon>Asterales</taxon>
        <taxon>Asteraceae</taxon>
        <taxon>Asteroideae</taxon>
        <taxon>Heliantheae alliance</taxon>
        <taxon>Heliantheae</taxon>
        <taxon>Ambrosia</taxon>
    </lineage>
</organism>
<protein>
    <submittedName>
        <fullName evidence="2">Uncharacterized protein</fullName>
    </submittedName>
</protein>
<accession>A0AAD5G8P6</accession>
<feature type="compositionally biased region" description="Polar residues" evidence="1">
    <location>
        <begin position="1"/>
        <end position="30"/>
    </location>
</feature>
<evidence type="ECO:0000313" key="2">
    <source>
        <dbReference type="EMBL" id="KAI7732612.1"/>
    </source>
</evidence>
<feature type="compositionally biased region" description="Basic and acidic residues" evidence="1">
    <location>
        <begin position="31"/>
        <end position="40"/>
    </location>
</feature>
<name>A0AAD5G8P6_AMBAR</name>
<feature type="non-terminal residue" evidence="2">
    <location>
        <position position="1"/>
    </location>
</feature>
<evidence type="ECO:0000256" key="1">
    <source>
        <dbReference type="SAM" id="MobiDB-lite"/>
    </source>
</evidence>
<dbReference type="AlphaFoldDB" id="A0AAD5G8P6"/>
<keyword evidence="3" id="KW-1185">Reference proteome</keyword>
<comment type="caution">
    <text evidence="2">The sequence shown here is derived from an EMBL/GenBank/DDBJ whole genome shotgun (WGS) entry which is preliminary data.</text>
</comment>
<feature type="region of interest" description="Disordered" evidence="1">
    <location>
        <begin position="1"/>
        <end position="40"/>
    </location>
</feature>